<evidence type="ECO:0000313" key="5">
    <source>
        <dbReference type="Proteomes" id="UP001162131"/>
    </source>
</evidence>
<evidence type="ECO:0000313" key="4">
    <source>
        <dbReference type="EMBL" id="CAG9323478.1"/>
    </source>
</evidence>
<feature type="coiled-coil region" evidence="3">
    <location>
        <begin position="70"/>
        <end position="121"/>
    </location>
</feature>
<evidence type="ECO:0008006" key="6">
    <source>
        <dbReference type="Google" id="ProtNLM"/>
    </source>
</evidence>
<evidence type="ECO:0000256" key="2">
    <source>
        <dbReference type="ARBA" id="ARBA00022490"/>
    </source>
</evidence>
<dbReference type="AlphaFoldDB" id="A0AAU9JCM0"/>
<dbReference type="GO" id="GO:0005737">
    <property type="term" value="C:cytoplasm"/>
    <property type="evidence" value="ECO:0007669"/>
    <property type="project" value="UniProtKB-SubCell"/>
</dbReference>
<evidence type="ECO:0000256" key="1">
    <source>
        <dbReference type="ARBA" id="ARBA00004496"/>
    </source>
</evidence>
<keyword evidence="2" id="KW-0963">Cytoplasm</keyword>
<comment type="subcellular location">
    <subcellularLocation>
        <location evidence="1">Cytoplasm</location>
    </subcellularLocation>
</comment>
<protein>
    <recommendedName>
        <fullName evidence="6">Dynactin subunit 2</fullName>
    </recommendedName>
</protein>
<dbReference type="Pfam" id="PF04912">
    <property type="entry name" value="Dynamitin"/>
    <property type="match status" value="1"/>
</dbReference>
<comment type="caution">
    <text evidence="4">The sequence shown here is derived from an EMBL/GenBank/DDBJ whole genome shotgun (WGS) entry which is preliminary data.</text>
</comment>
<accession>A0AAU9JCM0</accession>
<organism evidence="4 5">
    <name type="scientific">Blepharisma stoltei</name>
    <dbReference type="NCBI Taxonomy" id="1481888"/>
    <lineage>
        <taxon>Eukaryota</taxon>
        <taxon>Sar</taxon>
        <taxon>Alveolata</taxon>
        <taxon>Ciliophora</taxon>
        <taxon>Postciliodesmatophora</taxon>
        <taxon>Heterotrichea</taxon>
        <taxon>Heterotrichida</taxon>
        <taxon>Blepharismidae</taxon>
        <taxon>Blepharisma</taxon>
    </lineage>
</organism>
<dbReference type="GO" id="GO:0007017">
    <property type="term" value="P:microtubule-based process"/>
    <property type="evidence" value="ECO:0007669"/>
    <property type="project" value="InterPro"/>
</dbReference>
<name>A0AAU9JCM0_9CILI</name>
<keyword evidence="5" id="KW-1185">Reference proteome</keyword>
<dbReference type="EMBL" id="CAJZBQ010000034">
    <property type="protein sequence ID" value="CAG9323478.1"/>
    <property type="molecule type" value="Genomic_DNA"/>
</dbReference>
<proteinExistence type="predicted"/>
<sequence>MEGKAQVLETPDFQKTIEEINEEIEPKVFSQSLGIESKPRDKSMTEIFDYFNSLGRKQARYDYLKERKEISNRNDRVNMLEKELKSIREELESQRKDINENAELLNEVLELGEMIENVKAKMETASHVQIQNSKINFKPNREKKETNDGEKLTGGFLFEMQLNDSEEKSRIARLDNKIRELEFIVGNWKQSKPANESLAEFISKTRFINSELLEKLTDQARHLGTDLDIMLSSRTEVQASPESIEAIKNLHRDTFQHLSEVSKLPQIIEKIKFSSPIYAAHLQLDSQLLDLETSTDALLSEISQSGSIIEELRAGIEANRGSISNNVAILNQKIK</sequence>
<keyword evidence="3" id="KW-0175">Coiled coil</keyword>
<gene>
    <name evidence="4" type="ORF">BSTOLATCC_MIC34128</name>
</gene>
<dbReference type="GO" id="GO:0005869">
    <property type="term" value="C:dynactin complex"/>
    <property type="evidence" value="ECO:0007669"/>
    <property type="project" value="InterPro"/>
</dbReference>
<dbReference type="InterPro" id="IPR028133">
    <property type="entry name" value="Dynamitin"/>
</dbReference>
<evidence type="ECO:0000256" key="3">
    <source>
        <dbReference type="SAM" id="Coils"/>
    </source>
</evidence>
<dbReference type="Proteomes" id="UP001162131">
    <property type="component" value="Unassembled WGS sequence"/>
</dbReference>
<reference evidence="4" key="1">
    <citation type="submission" date="2021-09" db="EMBL/GenBank/DDBJ databases">
        <authorList>
            <consortium name="AG Swart"/>
            <person name="Singh M."/>
            <person name="Singh A."/>
            <person name="Seah K."/>
            <person name="Emmerich C."/>
        </authorList>
    </citation>
    <scope>NUCLEOTIDE SEQUENCE</scope>
    <source>
        <strain evidence="4">ATCC30299</strain>
    </source>
</reference>